<reference evidence="1 2" key="1">
    <citation type="submission" date="2018-08" db="EMBL/GenBank/DDBJ databases">
        <title>Genome and evolution of the arbuscular mycorrhizal fungus Diversispora epigaea (formerly Glomus versiforme) and its bacterial endosymbionts.</title>
        <authorList>
            <person name="Sun X."/>
            <person name="Fei Z."/>
            <person name="Harrison M."/>
        </authorList>
    </citation>
    <scope>NUCLEOTIDE SEQUENCE [LARGE SCALE GENOMIC DNA]</scope>
    <source>
        <strain evidence="1 2">IT104</strain>
    </source>
</reference>
<comment type="caution">
    <text evidence="1">The sequence shown here is derived from an EMBL/GenBank/DDBJ whole genome shotgun (WGS) entry which is preliminary data.</text>
</comment>
<dbReference type="Proteomes" id="UP000266861">
    <property type="component" value="Unassembled WGS sequence"/>
</dbReference>
<evidence type="ECO:0000313" key="2">
    <source>
        <dbReference type="Proteomes" id="UP000266861"/>
    </source>
</evidence>
<gene>
    <name evidence="1" type="ORF">Glove_144g65</name>
</gene>
<organism evidence="1 2">
    <name type="scientific">Diversispora epigaea</name>
    <dbReference type="NCBI Taxonomy" id="1348612"/>
    <lineage>
        <taxon>Eukaryota</taxon>
        <taxon>Fungi</taxon>
        <taxon>Fungi incertae sedis</taxon>
        <taxon>Mucoromycota</taxon>
        <taxon>Glomeromycotina</taxon>
        <taxon>Glomeromycetes</taxon>
        <taxon>Diversisporales</taxon>
        <taxon>Diversisporaceae</taxon>
        <taxon>Diversispora</taxon>
    </lineage>
</organism>
<keyword evidence="2" id="KW-1185">Reference proteome</keyword>
<accession>A0A397IU22</accession>
<protein>
    <submittedName>
        <fullName evidence="1">Uncharacterized protein</fullName>
    </submittedName>
</protein>
<evidence type="ECO:0000313" key="1">
    <source>
        <dbReference type="EMBL" id="RHZ79489.1"/>
    </source>
</evidence>
<proteinExistence type="predicted"/>
<sequence>MLVVDVMQQLIKGKDNGLKTDSQFYETLSGIADLALKDVFLIPVCTLTISGQVENLLKHLFRNCVYLLIISLQPSYYRQGNKIAPIFNKNEVTSILVQDCRGHRRALEVLSDCLKGHDIEKCNLNTLMHDLHFILTNRYHDTIFDFIEYARSISRAILNRLRLNLYRTIPNTNKTPDELVRNRLIRFERINKDGPMGYLIAPYIWFLIFAEISYEQGNPILRDWKFTDYTEQKLFLDLVSSLHHKT</sequence>
<dbReference type="AlphaFoldDB" id="A0A397IU22"/>
<dbReference type="EMBL" id="PQFF01000135">
    <property type="protein sequence ID" value="RHZ79489.1"/>
    <property type="molecule type" value="Genomic_DNA"/>
</dbReference>
<name>A0A397IU22_9GLOM</name>
<dbReference type="OrthoDB" id="5597935at2759"/>